<evidence type="ECO:0000313" key="2">
    <source>
        <dbReference type="EMBL" id="AJE39554.1"/>
    </source>
</evidence>
<dbReference type="InterPro" id="IPR011047">
    <property type="entry name" value="Quinoprotein_ADH-like_sf"/>
</dbReference>
<evidence type="ECO:0000313" key="5">
    <source>
        <dbReference type="Proteomes" id="UP000325763"/>
    </source>
</evidence>
<evidence type="ECO:0000256" key="1">
    <source>
        <dbReference type="SAM" id="MobiDB-lite"/>
    </source>
</evidence>
<organism evidence="2 4">
    <name type="scientific">Streptomyces nodosus</name>
    <dbReference type="NCBI Taxonomy" id="40318"/>
    <lineage>
        <taxon>Bacteria</taxon>
        <taxon>Bacillati</taxon>
        <taxon>Actinomycetota</taxon>
        <taxon>Actinomycetes</taxon>
        <taxon>Kitasatosporales</taxon>
        <taxon>Streptomycetaceae</taxon>
        <taxon>Streptomyces</taxon>
    </lineage>
</organism>
<reference evidence="4" key="1">
    <citation type="submission" date="2014-09" db="EMBL/GenBank/DDBJ databases">
        <title>Sequence of the Streptomyces nodosus genome.</title>
        <authorList>
            <person name="Sweeney P."/>
            <person name="Stephens N."/>
            <person name="Murphy C."/>
            <person name="Caffrey P."/>
        </authorList>
    </citation>
    <scope>NUCLEOTIDE SEQUENCE [LARGE SCALE GENOMIC DNA]</scope>
    <source>
        <strain evidence="4">ATCC 14899</strain>
    </source>
</reference>
<dbReference type="Gene3D" id="2.130.10.10">
    <property type="entry name" value="YVTN repeat-like/Quinoprotein amine dehydrogenase"/>
    <property type="match status" value="1"/>
</dbReference>
<dbReference type="EMBL" id="CP009313">
    <property type="protein sequence ID" value="AJE39554.1"/>
    <property type="molecule type" value="Genomic_DNA"/>
</dbReference>
<reference evidence="2 4" key="2">
    <citation type="journal article" date="2016" name="Appl. Microbiol. Biotechnol.">
        <title>Exploiting the genome sequence of Streptomyces nodosus for enhanced antibiotic production.</title>
        <authorList>
            <person name="Sweeney P."/>
            <person name="Murphy C.D."/>
            <person name="Caffrey P."/>
        </authorList>
    </citation>
    <scope>NUCLEOTIDE SEQUENCE [LARGE SCALE GENOMIC DNA]</scope>
    <source>
        <strain evidence="2 4">ATCC 14899</strain>
    </source>
</reference>
<dbReference type="Proteomes" id="UP000031526">
    <property type="component" value="Chromosome"/>
</dbReference>
<feature type="region of interest" description="Disordered" evidence="1">
    <location>
        <begin position="187"/>
        <end position="209"/>
    </location>
</feature>
<accession>A0A0B5D8M2</accession>
<dbReference type="SUPFAM" id="SSF82171">
    <property type="entry name" value="DPP6 N-terminal domain-like"/>
    <property type="match status" value="1"/>
</dbReference>
<name>A0A0B5D8M2_9ACTN</name>
<keyword evidence="4" id="KW-1185">Reference proteome</keyword>
<gene>
    <name evidence="3" type="ORF">CP978_05930</name>
    <name evidence="2" type="ORF">SNOD_05595</name>
</gene>
<dbReference type="Proteomes" id="UP000325763">
    <property type="component" value="Chromosome"/>
</dbReference>
<evidence type="ECO:0000313" key="4">
    <source>
        <dbReference type="Proteomes" id="UP000031526"/>
    </source>
</evidence>
<dbReference type="InterPro" id="IPR015943">
    <property type="entry name" value="WD40/YVTN_repeat-like_dom_sf"/>
</dbReference>
<dbReference type="AlphaFoldDB" id="A0A0B5D8M2"/>
<evidence type="ECO:0000313" key="3">
    <source>
        <dbReference type="EMBL" id="QEV38136.1"/>
    </source>
</evidence>
<proteinExistence type="predicted"/>
<dbReference type="SUPFAM" id="SSF50998">
    <property type="entry name" value="Quinoprotein alcohol dehydrogenase-like"/>
    <property type="match status" value="1"/>
</dbReference>
<dbReference type="HOGENOM" id="CLU_502172_0_0_11"/>
<dbReference type="EMBL" id="CP023747">
    <property type="protein sequence ID" value="QEV38136.1"/>
    <property type="molecule type" value="Genomic_DNA"/>
</dbReference>
<sequence length="512" mass="55483">MTVPFRIDRILGDRPFAEVGDPVLAAVDDEGRGLLAVAGTHVAVAGLHEFGSTAPVGVYGTDDLACRALLHARYPVHAMAFHPRFPLLAVGSGDYDGGYFFEGELLLLDLETGSATSLIEHELGRQVLGLEWLSEQELRVLMAPPDDWQDKGAWSEGHVAVVHRPDWRGVPSRSITGYDLAGPRVAAPRTDHRERARRTVSGLSTNGDPRRNVRAVEELSDGRIVATLEGVQLESWLPSGRRQWAVRDEDGGGRDMVIAADERSAWVGLVRPPGEERAQAVVRLALQDGAQLDHLTPSGSVSLVRCADGLPALAPAGRNGERSRLRIRRGSRNYFLETISAKGGQRRGTGEVWLAAADLGSVPDAERLREPRGTEVSRLFPYSWEPGETHFAGPGVETADGDLIYGGTVYHGHGLQPGGSFVVRRAVAGEEPTWVFRTDRKATDLDHDTETAYVTYDDGEIIGLDLRDGNVRWRRHLTVAGVPVVATALTVPEPGRLLIGTTDGRILDCSTG</sequence>
<protein>
    <submittedName>
        <fullName evidence="2">Uncharacterized protein</fullName>
    </submittedName>
</protein>
<dbReference type="KEGG" id="snq:CP978_05930"/>
<reference evidence="3 5" key="3">
    <citation type="submission" date="2017-09" db="EMBL/GenBank/DDBJ databases">
        <title>Streptomyces genome completion.</title>
        <authorList>
            <person name="Lee N."/>
            <person name="Cho B.-K."/>
        </authorList>
    </citation>
    <scope>NUCLEOTIDE SEQUENCE [LARGE SCALE GENOMIC DNA]</scope>
    <source>
        <strain evidence="3 5">ATCC 14899</strain>
    </source>
</reference>